<sequence>MLADFHNQPRKDRIIIALDCEIDKAIALAYELAGEAKWVKVGMTLYYAYGEALVKILKERGYNVFLDLKFFDIPHQVRGAAKSATLSHADMITMHAVGGQPMMKAALEGSHEASEILKSDDPATLAITVLTSMGEEDLQHMGVSRELNEQIKFLAKSAVDTGLSGVVASPQEAAMLREVLGPDAFIVTPGVRPAGAEIGDQNRVATPKEAFDNGASHIVVGRPITGADDPVAAFREIAASLD</sequence>
<evidence type="ECO:0000256" key="1">
    <source>
        <dbReference type="ARBA" id="ARBA00002356"/>
    </source>
</evidence>
<feature type="binding site" evidence="6 8">
    <location>
        <position position="222"/>
    </location>
    <ligand>
        <name>substrate</name>
    </ligand>
</feature>
<feature type="binding site" evidence="6">
    <location>
        <begin position="67"/>
        <end position="76"/>
    </location>
    <ligand>
        <name>substrate</name>
    </ligand>
</feature>
<feature type="binding site" evidence="6 8">
    <location>
        <position position="131"/>
    </location>
    <ligand>
        <name>substrate</name>
    </ligand>
</feature>
<evidence type="ECO:0000256" key="8">
    <source>
        <dbReference type="PIRSR" id="PIRSR614732-2"/>
    </source>
</evidence>
<comment type="catalytic activity">
    <reaction evidence="6">
        <text>orotidine 5'-phosphate + H(+) = UMP + CO2</text>
        <dbReference type="Rhea" id="RHEA:11596"/>
        <dbReference type="ChEBI" id="CHEBI:15378"/>
        <dbReference type="ChEBI" id="CHEBI:16526"/>
        <dbReference type="ChEBI" id="CHEBI:57538"/>
        <dbReference type="ChEBI" id="CHEBI:57865"/>
        <dbReference type="EC" id="4.1.1.23"/>
    </reaction>
</comment>
<feature type="binding site" evidence="6 8">
    <location>
        <position position="192"/>
    </location>
    <ligand>
        <name>substrate</name>
    </ligand>
</feature>
<dbReference type="InterPro" id="IPR011060">
    <property type="entry name" value="RibuloseP-bd_barrel"/>
</dbReference>
<comment type="similarity">
    <text evidence="6">Belongs to the OMP decarboxylase family. Type 1 subfamily.</text>
</comment>
<comment type="pathway">
    <text evidence="2 6">Pyrimidine metabolism; UMP biosynthesis via de novo pathway; UMP from orotate: step 2/2.</text>
</comment>
<dbReference type="NCBIfam" id="NF001273">
    <property type="entry name" value="PRK00230.1"/>
    <property type="match status" value="1"/>
</dbReference>
<evidence type="ECO:0000256" key="3">
    <source>
        <dbReference type="ARBA" id="ARBA00022793"/>
    </source>
</evidence>
<feature type="domain" description="Orotidine 5'-phosphate decarboxylase" evidence="9">
    <location>
        <begin position="13"/>
        <end position="237"/>
    </location>
</feature>
<feature type="active site" description="For OMPdecase activity" evidence="7">
    <location>
        <position position="72"/>
    </location>
</feature>
<dbReference type="HAMAP" id="MF_01200_B">
    <property type="entry name" value="OMPdecase_type1_B"/>
    <property type="match status" value="1"/>
</dbReference>
<dbReference type="EMBL" id="JAUMVS010000051">
    <property type="protein sequence ID" value="MDO4841814.1"/>
    <property type="molecule type" value="Genomic_DNA"/>
</dbReference>
<keyword evidence="3 6" id="KW-0210">Decarboxylase</keyword>
<dbReference type="InterPro" id="IPR013785">
    <property type="entry name" value="Aldolase_TIM"/>
</dbReference>
<feature type="binding site" evidence="6 8">
    <location>
        <position position="19"/>
    </location>
    <ligand>
        <name>substrate</name>
    </ligand>
</feature>
<dbReference type="GO" id="GO:0004590">
    <property type="term" value="F:orotidine-5'-phosphate decarboxylase activity"/>
    <property type="evidence" value="ECO:0007669"/>
    <property type="project" value="UniProtKB-UniRule"/>
</dbReference>
<accession>A0AA43UB75</accession>
<dbReference type="GO" id="GO:0006207">
    <property type="term" value="P:'de novo' pyrimidine nucleobase biosynthetic process"/>
    <property type="evidence" value="ECO:0007669"/>
    <property type="project" value="InterPro"/>
</dbReference>
<evidence type="ECO:0000256" key="2">
    <source>
        <dbReference type="ARBA" id="ARBA00004861"/>
    </source>
</evidence>
<dbReference type="PANTHER" id="PTHR32119:SF2">
    <property type="entry name" value="OROTIDINE 5'-PHOSPHATE DECARBOXYLASE"/>
    <property type="match status" value="1"/>
</dbReference>
<dbReference type="AlphaFoldDB" id="A0AA43UB75"/>
<dbReference type="InterPro" id="IPR047596">
    <property type="entry name" value="OMPdecase_bac"/>
</dbReference>
<keyword evidence="4 6" id="KW-0665">Pyrimidine biosynthesis</keyword>
<dbReference type="InterPro" id="IPR001754">
    <property type="entry name" value="OMPdeCOase_dom"/>
</dbReference>
<dbReference type="InterPro" id="IPR014732">
    <property type="entry name" value="OMPdecase"/>
</dbReference>
<dbReference type="GO" id="GO:0044205">
    <property type="term" value="P:'de novo' UMP biosynthetic process"/>
    <property type="evidence" value="ECO:0007669"/>
    <property type="project" value="UniProtKB-UniRule"/>
</dbReference>
<evidence type="ECO:0000313" key="10">
    <source>
        <dbReference type="EMBL" id="MDO4841814.1"/>
    </source>
</evidence>
<dbReference type="Proteomes" id="UP001168575">
    <property type="component" value="Unassembled WGS sequence"/>
</dbReference>
<feature type="active site" description="Proton donor" evidence="6">
    <location>
        <position position="69"/>
    </location>
</feature>
<dbReference type="Pfam" id="PF00215">
    <property type="entry name" value="OMPdecase"/>
    <property type="match status" value="1"/>
</dbReference>
<organism evidence="10 11">
    <name type="scientific">Phoenicibacter congonensis</name>
    <dbReference type="NCBI Taxonomy" id="1944646"/>
    <lineage>
        <taxon>Bacteria</taxon>
        <taxon>Bacillati</taxon>
        <taxon>Actinomycetota</taxon>
        <taxon>Coriobacteriia</taxon>
        <taxon>Eggerthellales</taxon>
        <taxon>Eggerthellaceae</taxon>
        <taxon>Phoenicibacter</taxon>
    </lineage>
</organism>
<protein>
    <recommendedName>
        <fullName evidence="6">Orotidine 5'-phosphate decarboxylase</fullName>
        <ecNumber evidence="6">4.1.1.23</ecNumber>
    </recommendedName>
    <alternativeName>
        <fullName evidence="6">OMP decarboxylase</fullName>
        <shortName evidence="6">OMPDCase</shortName>
        <shortName evidence="6">OMPdecase</shortName>
    </alternativeName>
</protein>
<evidence type="ECO:0000256" key="4">
    <source>
        <dbReference type="ARBA" id="ARBA00022975"/>
    </source>
</evidence>
<feature type="active site" description="For OMPdecase activity" evidence="7">
    <location>
        <position position="67"/>
    </location>
</feature>
<proteinExistence type="inferred from homology"/>
<dbReference type="PANTHER" id="PTHR32119">
    <property type="entry name" value="OROTIDINE 5'-PHOSPHATE DECARBOXYLASE"/>
    <property type="match status" value="1"/>
</dbReference>
<comment type="subunit">
    <text evidence="6">Homodimer.</text>
</comment>
<comment type="function">
    <text evidence="1 6">Catalyzes the decarboxylation of orotidine 5'-monophosphate (OMP) to uridine 5'-monophosphate (UMP).</text>
</comment>
<feature type="binding site" evidence="6 8">
    <location>
        <position position="201"/>
    </location>
    <ligand>
        <name>substrate</name>
    </ligand>
</feature>
<dbReference type="EC" id="4.1.1.23" evidence="6"/>
<evidence type="ECO:0000313" key="11">
    <source>
        <dbReference type="Proteomes" id="UP001168575"/>
    </source>
</evidence>
<dbReference type="SMART" id="SM00934">
    <property type="entry name" value="OMPdecase"/>
    <property type="match status" value="1"/>
</dbReference>
<evidence type="ECO:0000259" key="9">
    <source>
        <dbReference type="SMART" id="SM00934"/>
    </source>
</evidence>
<gene>
    <name evidence="6 10" type="primary">pyrF</name>
    <name evidence="10" type="ORF">Q3982_03955</name>
</gene>
<evidence type="ECO:0000256" key="6">
    <source>
        <dbReference type="HAMAP-Rule" id="MF_01200"/>
    </source>
</evidence>
<dbReference type="NCBIfam" id="TIGR01740">
    <property type="entry name" value="pyrF"/>
    <property type="match status" value="1"/>
</dbReference>
<dbReference type="GO" id="GO:0005829">
    <property type="term" value="C:cytosol"/>
    <property type="evidence" value="ECO:0007669"/>
    <property type="project" value="TreeGrafter"/>
</dbReference>
<evidence type="ECO:0000256" key="7">
    <source>
        <dbReference type="PIRSR" id="PIRSR614732-1"/>
    </source>
</evidence>
<dbReference type="SUPFAM" id="SSF51366">
    <property type="entry name" value="Ribulose-phoshate binding barrel"/>
    <property type="match status" value="1"/>
</dbReference>
<name>A0AA43UB75_9ACTN</name>
<feature type="binding site" evidence="6 8">
    <location>
        <position position="40"/>
    </location>
    <ligand>
        <name>substrate</name>
    </ligand>
</feature>
<feature type="active site" description="For OMPdecase activity" evidence="7">
    <location>
        <position position="69"/>
    </location>
</feature>
<keyword evidence="11" id="KW-1185">Reference proteome</keyword>
<evidence type="ECO:0000256" key="5">
    <source>
        <dbReference type="ARBA" id="ARBA00023239"/>
    </source>
</evidence>
<feature type="binding site" evidence="6 8">
    <location>
        <position position="221"/>
    </location>
    <ligand>
        <name>substrate</name>
    </ligand>
</feature>
<dbReference type="Gene3D" id="3.20.20.70">
    <property type="entry name" value="Aldolase class I"/>
    <property type="match status" value="1"/>
</dbReference>
<dbReference type="CDD" id="cd04725">
    <property type="entry name" value="OMP_decarboxylase_like"/>
    <property type="match status" value="1"/>
</dbReference>
<comment type="caution">
    <text evidence="10">The sequence shown here is derived from an EMBL/GenBank/DDBJ whole genome shotgun (WGS) entry which is preliminary data.</text>
</comment>
<reference evidence="10" key="1">
    <citation type="submission" date="2023-07" db="EMBL/GenBank/DDBJ databases">
        <title>Between Cages and Wild: Unraveling the Impact of Captivity on Animal Microbiomes and Antimicrobial Resistance.</title>
        <authorList>
            <person name="Schmartz G.P."/>
            <person name="Rehner J."/>
            <person name="Schuff M.J."/>
            <person name="Becker S.L."/>
            <person name="Kravczyk M."/>
            <person name="Gurevich A."/>
            <person name="Francke R."/>
            <person name="Mueller R."/>
            <person name="Keller V."/>
            <person name="Keller A."/>
        </authorList>
    </citation>
    <scope>NUCLEOTIDE SEQUENCE</scope>
    <source>
        <strain evidence="10">S12M_St_49</strain>
    </source>
</reference>
<keyword evidence="5 6" id="KW-0456">Lyase</keyword>